<dbReference type="PATRIC" id="fig|1003181.4.peg.1594"/>
<dbReference type="Proteomes" id="UP000076962">
    <property type="component" value="Unassembled WGS sequence"/>
</dbReference>
<dbReference type="InterPro" id="IPR050061">
    <property type="entry name" value="MurCDEF_pg_biosynth"/>
</dbReference>
<dbReference type="PANTHER" id="PTHR43445:SF3">
    <property type="entry name" value="UDP-N-ACETYLMURAMATE--L-ALANINE LIGASE"/>
    <property type="match status" value="1"/>
</dbReference>
<keyword evidence="5" id="KW-1185">Reference proteome</keyword>
<accession>A0A176S522</accession>
<dbReference type="EMBL" id="LUTY01000581">
    <property type="protein sequence ID" value="OAD23057.1"/>
    <property type="molecule type" value="Genomic_DNA"/>
</dbReference>
<dbReference type="Gene3D" id="3.40.1190.10">
    <property type="entry name" value="Mur-like, catalytic domain"/>
    <property type="match status" value="1"/>
</dbReference>
<evidence type="ECO:0000313" key="4">
    <source>
        <dbReference type="EMBL" id="OAD23057.1"/>
    </source>
</evidence>
<evidence type="ECO:0000259" key="2">
    <source>
        <dbReference type="Pfam" id="PF02875"/>
    </source>
</evidence>
<feature type="domain" description="Mur ligase C-terminal" evidence="2">
    <location>
        <begin position="192"/>
        <end position="325"/>
    </location>
</feature>
<dbReference type="SUPFAM" id="SSF53244">
    <property type="entry name" value="MurD-like peptide ligases, peptide-binding domain"/>
    <property type="match status" value="1"/>
</dbReference>
<keyword evidence="4" id="KW-0436">Ligase</keyword>
<protein>
    <recommendedName>
        <fullName evidence="1">UDP-N-acetylmuramate--L-alanine ligase</fullName>
        <ecNumber evidence="1">6.3.2.8</ecNumber>
    </recommendedName>
</protein>
<organism evidence="4 5">
    <name type="scientific">Candidatus Thiomargarita nelsonii</name>
    <dbReference type="NCBI Taxonomy" id="1003181"/>
    <lineage>
        <taxon>Bacteria</taxon>
        <taxon>Pseudomonadati</taxon>
        <taxon>Pseudomonadota</taxon>
        <taxon>Gammaproteobacteria</taxon>
        <taxon>Thiotrichales</taxon>
        <taxon>Thiotrichaceae</taxon>
        <taxon>Thiomargarita</taxon>
    </lineage>
</organism>
<dbReference type="GO" id="GO:0008763">
    <property type="term" value="F:UDP-N-acetylmuramate-L-alanine ligase activity"/>
    <property type="evidence" value="ECO:0007669"/>
    <property type="project" value="UniProtKB-UniRule"/>
</dbReference>
<dbReference type="InterPro" id="IPR005758">
    <property type="entry name" value="UDP-N-AcMur_Ala_ligase_MurC"/>
</dbReference>
<dbReference type="Pfam" id="PF08245">
    <property type="entry name" value="Mur_ligase_M"/>
    <property type="match status" value="1"/>
</dbReference>
<dbReference type="SUPFAM" id="SSF53623">
    <property type="entry name" value="MurD-like peptide ligases, catalytic domain"/>
    <property type="match status" value="1"/>
</dbReference>
<dbReference type="GO" id="GO:0009252">
    <property type="term" value="P:peptidoglycan biosynthetic process"/>
    <property type="evidence" value="ECO:0007669"/>
    <property type="project" value="UniProtKB-UniRule"/>
</dbReference>
<name>A0A176S522_9GAMM</name>
<proteinExistence type="predicted"/>
<reference evidence="4 5" key="1">
    <citation type="submission" date="2016-05" db="EMBL/GenBank/DDBJ databases">
        <title>Single-cell genome of chain-forming Candidatus Thiomargarita nelsonii and comparison to other large sulfur-oxidizing bacteria.</title>
        <authorList>
            <person name="Winkel M."/>
            <person name="Salman V."/>
            <person name="Woyke T."/>
            <person name="Schulz-Vogt H."/>
            <person name="Richter M."/>
            <person name="Flood B."/>
            <person name="Bailey J."/>
            <person name="Amann R."/>
            <person name="Mussmann M."/>
        </authorList>
    </citation>
    <scope>NUCLEOTIDE SEQUENCE [LARGE SCALE GENOMIC DNA]</scope>
    <source>
        <strain evidence="4 5">THI036</strain>
    </source>
</reference>
<dbReference type="EC" id="6.3.2.8" evidence="1"/>
<evidence type="ECO:0000313" key="5">
    <source>
        <dbReference type="Proteomes" id="UP000076962"/>
    </source>
</evidence>
<dbReference type="NCBIfam" id="TIGR01082">
    <property type="entry name" value="murC"/>
    <property type="match status" value="1"/>
</dbReference>
<sequence>MIASLLAEGDLDPTFVIGGRLNSAGTHASLGAGKYLVAEADESDASFLYLKPVMAVVTNIDADHIRTYNNDFNQLRETFLVFLQQLPFYGLAVLCIDDPEIEGVLPQLTKPMITYGLSEKADIRATDIQARLGQTRFKVLQDQSPWLNVVLNLPGKHNVRNALAAIAIAHEVGVSDAAITRALSAFSGIGRRFQMQNILTKVGEILHIDDYGHHPSEIAVMLQAISDGWPQRRLVVAFQPHRYTRTYDLFDKFVQILSGVEILLLVDIYAAGETPIVGATGEALCEAISEKGQIKPVFVAEPEQLPSVLSPLLREQDILLTLGAGNIGAVAAMLSESLAVGKEDDSVSNQY</sequence>
<dbReference type="InterPro" id="IPR013221">
    <property type="entry name" value="Mur_ligase_cen"/>
</dbReference>
<dbReference type="Gene3D" id="3.90.190.20">
    <property type="entry name" value="Mur ligase, C-terminal domain"/>
    <property type="match status" value="1"/>
</dbReference>
<dbReference type="Pfam" id="PF02875">
    <property type="entry name" value="Mur_ligase_C"/>
    <property type="match status" value="1"/>
</dbReference>
<evidence type="ECO:0000259" key="3">
    <source>
        <dbReference type="Pfam" id="PF08245"/>
    </source>
</evidence>
<feature type="domain" description="Mur ligase central" evidence="3">
    <location>
        <begin position="34"/>
        <end position="169"/>
    </location>
</feature>
<dbReference type="PANTHER" id="PTHR43445">
    <property type="entry name" value="UDP-N-ACETYLMURAMATE--L-ALANINE LIGASE-RELATED"/>
    <property type="match status" value="1"/>
</dbReference>
<dbReference type="InterPro" id="IPR036565">
    <property type="entry name" value="Mur-like_cat_sf"/>
</dbReference>
<comment type="caution">
    <text evidence="4">The sequence shown here is derived from an EMBL/GenBank/DDBJ whole genome shotgun (WGS) entry which is preliminary data.</text>
</comment>
<evidence type="ECO:0000256" key="1">
    <source>
        <dbReference type="NCBIfam" id="TIGR01082"/>
    </source>
</evidence>
<dbReference type="GO" id="GO:0005524">
    <property type="term" value="F:ATP binding"/>
    <property type="evidence" value="ECO:0007669"/>
    <property type="project" value="InterPro"/>
</dbReference>
<dbReference type="InterPro" id="IPR036615">
    <property type="entry name" value="Mur_ligase_C_dom_sf"/>
</dbReference>
<dbReference type="InterPro" id="IPR004101">
    <property type="entry name" value="Mur_ligase_C"/>
</dbReference>
<dbReference type="AlphaFoldDB" id="A0A176S522"/>
<gene>
    <name evidence="4" type="ORF">THIOM_001116</name>
</gene>